<gene>
    <name evidence="4" type="ORF">NTJ_04268</name>
</gene>
<reference evidence="4 5" key="1">
    <citation type="submission" date="2023-09" db="EMBL/GenBank/DDBJ databases">
        <title>Nesidiocoris tenuis whole genome shotgun sequence.</title>
        <authorList>
            <person name="Shibata T."/>
            <person name="Shimoda M."/>
            <person name="Kobayashi T."/>
            <person name="Uehara T."/>
        </authorList>
    </citation>
    <scope>NUCLEOTIDE SEQUENCE [LARGE SCALE GENOMIC DNA]</scope>
    <source>
        <strain evidence="4 5">Japan</strain>
    </source>
</reference>
<keyword evidence="3" id="KW-0472">Membrane</keyword>
<organism evidence="4 5">
    <name type="scientific">Nesidiocoris tenuis</name>
    <dbReference type="NCBI Taxonomy" id="355587"/>
    <lineage>
        <taxon>Eukaryota</taxon>
        <taxon>Metazoa</taxon>
        <taxon>Ecdysozoa</taxon>
        <taxon>Arthropoda</taxon>
        <taxon>Hexapoda</taxon>
        <taxon>Insecta</taxon>
        <taxon>Pterygota</taxon>
        <taxon>Neoptera</taxon>
        <taxon>Paraneoptera</taxon>
        <taxon>Hemiptera</taxon>
        <taxon>Heteroptera</taxon>
        <taxon>Panheteroptera</taxon>
        <taxon>Cimicomorpha</taxon>
        <taxon>Miridae</taxon>
        <taxon>Dicyphina</taxon>
        <taxon>Nesidiocoris</taxon>
    </lineage>
</organism>
<evidence type="ECO:0008006" key="6">
    <source>
        <dbReference type="Google" id="ProtNLM"/>
    </source>
</evidence>
<feature type="transmembrane region" description="Helical" evidence="3">
    <location>
        <begin position="184"/>
        <end position="201"/>
    </location>
</feature>
<keyword evidence="3" id="KW-1133">Transmembrane helix</keyword>
<dbReference type="Proteomes" id="UP001307889">
    <property type="component" value="Chromosome 2"/>
</dbReference>
<accession>A0ABN7AGS5</accession>
<feature type="transmembrane region" description="Helical" evidence="3">
    <location>
        <begin position="15"/>
        <end position="34"/>
    </location>
</feature>
<proteinExistence type="predicted"/>
<evidence type="ECO:0000313" key="5">
    <source>
        <dbReference type="Proteomes" id="UP001307889"/>
    </source>
</evidence>
<sequence>MLRADSAFNTEKCGGFSIIAFEGSFPTVLWDIVIFLDQAGTMQKRYYIVTLSTCILMNVLAFALGGIQCFKCVSLNGNNKACDDPFHNNYTVDILESPCLGGRKGRNGLFPATACIKLSGTYEDSGDTITIRGCALDSGTLTTDTEIIRMSHCGSFYYEDRYVRGCLQSCDDADACNSAIKSDISAIMILLTIIFQVIYLSNF</sequence>
<name>A0ABN7AGS5_9HEMI</name>
<dbReference type="InterPro" id="IPR031424">
    <property type="entry name" value="QVR-like"/>
</dbReference>
<evidence type="ECO:0000256" key="2">
    <source>
        <dbReference type="ARBA" id="ARBA00023180"/>
    </source>
</evidence>
<keyword evidence="3" id="KW-0812">Transmembrane</keyword>
<dbReference type="PANTHER" id="PTHR38332">
    <property type="entry name" value="PROTEIN CBG11604"/>
    <property type="match status" value="1"/>
</dbReference>
<keyword evidence="1" id="KW-0732">Signal</keyword>
<protein>
    <recommendedName>
        <fullName evidence="6">Protein quiver</fullName>
    </recommendedName>
</protein>
<dbReference type="PANTHER" id="PTHR38332:SF1">
    <property type="entry name" value="RE49668P"/>
    <property type="match status" value="1"/>
</dbReference>
<evidence type="ECO:0000256" key="1">
    <source>
        <dbReference type="ARBA" id="ARBA00022729"/>
    </source>
</evidence>
<feature type="transmembrane region" description="Helical" evidence="3">
    <location>
        <begin position="46"/>
        <end position="67"/>
    </location>
</feature>
<evidence type="ECO:0000313" key="4">
    <source>
        <dbReference type="EMBL" id="BES91460.1"/>
    </source>
</evidence>
<evidence type="ECO:0000256" key="3">
    <source>
        <dbReference type="SAM" id="Phobius"/>
    </source>
</evidence>
<keyword evidence="5" id="KW-1185">Reference proteome</keyword>
<keyword evidence="2" id="KW-0325">Glycoprotein</keyword>
<dbReference type="Pfam" id="PF17064">
    <property type="entry name" value="QVR"/>
    <property type="match status" value="1"/>
</dbReference>
<dbReference type="EMBL" id="AP028910">
    <property type="protein sequence ID" value="BES91460.1"/>
    <property type="molecule type" value="Genomic_DNA"/>
</dbReference>